<organism evidence="1 2">
    <name type="scientific">Rangifer tarandus platyrhynchus</name>
    <name type="common">Svalbard reindeer</name>
    <dbReference type="NCBI Taxonomy" id="3082113"/>
    <lineage>
        <taxon>Eukaryota</taxon>
        <taxon>Metazoa</taxon>
        <taxon>Chordata</taxon>
        <taxon>Craniata</taxon>
        <taxon>Vertebrata</taxon>
        <taxon>Euteleostomi</taxon>
        <taxon>Mammalia</taxon>
        <taxon>Eutheria</taxon>
        <taxon>Laurasiatheria</taxon>
        <taxon>Artiodactyla</taxon>
        <taxon>Ruminantia</taxon>
        <taxon>Pecora</taxon>
        <taxon>Cervidae</taxon>
        <taxon>Odocoileinae</taxon>
        <taxon>Rangifer</taxon>
    </lineage>
</organism>
<accession>A0AC59YAG7</accession>
<dbReference type="EMBL" id="OX596095">
    <property type="protein sequence ID" value="CAM9528771.1"/>
    <property type="molecule type" value="Genomic_DNA"/>
</dbReference>
<dbReference type="Proteomes" id="UP001162501">
    <property type="component" value="Chromosome 11"/>
</dbReference>
<gene>
    <name evidence="1" type="ORF">MRATA1EN22A_LOCUS3812</name>
</gene>
<evidence type="ECO:0000313" key="2">
    <source>
        <dbReference type="Proteomes" id="UP001162501"/>
    </source>
</evidence>
<reference evidence="1" key="1">
    <citation type="submission" date="2023-05" db="EMBL/GenBank/DDBJ databases">
        <authorList>
            <consortium name="ELIXIR-Norway"/>
        </authorList>
    </citation>
    <scope>NUCLEOTIDE SEQUENCE</scope>
</reference>
<protein>
    <submittedName>
        <fullName evidence="1">Uncharacterized protein</fullName>
    </submittedName>
</protein>
<name>A0AC59YAG7_RANTA</name>
<proteinExistence type="predicted"/>
<reference evidence="1" key="2">
    <citation type="submission" date="2025-03" db="EMBL/GenBank/DDBJ databases">
        <authorList>
            <consortium name="ELIXIR-Norway"/>
            <consortium name="Elixir Norway"/>
        </authorList>
    </citation>
    <scope>NUCLEOTIDE SEQUENCE</scope>
</reference>
<sequence length="209" mass="22821">MQTGKINNARSNLAVRRLDCGLGNLHHHRELLSFRTQPPLACHFLRSGRGLLLHAHRSHTLKTSFPGVDREGVRIGQATQEGRGTAITPRISSQRVERHPGLFPDASSTTSPSHAHPAGLQSHGSQRGDVCLLGAISACHALEEGEHHCHLGAGGWRCNSCDVTSCDVTSCDVTSCDVTSRAVLRRVGRPRELPRPRWRPDQDCDSVRS</sequence>
<evidence type="ECO:0000313" key="1">
    <source>
        <dbReference type="EMBL" id="CAM9528771.1"/>
    </source>
</evidence>